<protein>
    <recommendedName>
        <fullName evidence="4">F-box domain-containing protein</fullName>
    </recommendedName>
</protein>
<evidence type="ECO:0000256" key="1">
    <source>
        <dbReference type="SAM" id="MobiDB-lite"/>
    </source>
</evidence>
<evidence type="ECO:0000313" key="2">
    <source>
        <dbReference type="EMBL" id="KZT53748.1"/>
    </source>
</evidence>
<sequence length="218" mass="23913">MESTTTVVLDDLLNYTGIAFADTGASESTIPTPKPECEYEGRRLSDLPHISHLTRMPFDILAYIFTLANEEDGDDGVTELLHLCGSQSRYGTTAVRLSQVNARLRAIVGQLVEAPPSARQRPRRGAARPVLQHPQQTMPGRHRHRPNRSASGRQPIRLCPARTLPADQRPARAARVAPARRPLALVRVQYQVGVGLPAPVLPARPGRTEPACAELDWS</sequence>
<accession>A0A165DXK6</accession>
<dbReference type="InParanoid" id="A0A165DXK6"/>
<gene>
    <name evidence="2" type="ORF">CALCODRAFT_40071</name>
</gene>
<keyword evidence="3" id="KW-1185">Reference proteome</keyword>
<evidence type="ECO:0008006" key="4">
    <source>
        <dbReference type="Google" id="ProtNLM"/>
    </source>
</evidence>
<organism evidence="2 3">
    <name type="scientific">Calocera cornea HHB12733</name>
    <dbReference type="NCBI Taxonomy" id="1353952"/>
    <lineage>
        <taxon>Eukaryota</taxon>
        <taxon>Fungi</taxon>
        <taxon>Dikarya</taxon>
        <taxon>Basidiomycota</taxon>
        <taxon>Agaricomycotina</taxon>
        <taxon>Dacrymycetes</taxon>
        <taxon>Dacrymycetales</taxon>
        <taxon>Dacrymycetaceae</taxon>
        <taxon>Calocera</taxon>
    </lineage>
</organism>
<reference evidence="2 3" key="1">
    <citation type="journal article" date="2016" name="Mol. Biol. Evol.">
        <title>Comparative Genomics of Early-Diverging Mushroom-Forming Fungi Provides Insights into the Origins of Lignocellulose Decay Capabilities.</title>
        <authorList>
            <person name="Nagy L.G."/>
            <person name="Riley R."/>
            <person name="Tritt A."/>
            <person name="Adam C."/>
            <person name="Daum C."/>
            <person name="Floudas D."/>
            <person name="Sun H."/>
            <person name="Yadav J.S."/>
            <person name="Pangilinan J."/>
            <person name="Larsson K.H."/>
            <person name="Matsuura K."/>
            <person name="Barry K."/>
            <person name="Labutti K."/>
            <person name="Kuo R."/>
            <person name="Ohm R.A."/>
            <person name="Bhattacharya S.S."/>
            <person name="Shirouzu T."/>
            <person name="Yoshinaga Y."/>
            <person name="Martin F.M."/>
            <person name="Grigoriev I.V."/>
            <person name="Hibbett D.S."/>
        </authorList>
    </citation>
    <scope>NUCLEOTIDE SEQUENCE [LARGE SCALE GENOMIC DNA]</scope>
    <source>
        <strain evidence="2 3">HHB12733</strain>
    </source>
</reference>
<evidence type="ECO:0000313" key="3">
    <source>
        <dbReference type="Proteomes" id="UP000076842"/>
    </source>
</evidence>
<dbReference type="AlphaFoldDB" id="A0A165DXK6"/>
<feature type="region of interest" description="Disordered" evidence="1">
    <location>
        <begin position="115"/>
        <end position="177"/>
    </location>
</feature>
<name>A0A165DXK6_9BASI</name>
<dbReference type="Proteomes" id="UP000076842">
    <property type="component" value="Unassembled WGS sequence"/>
</dbReference>
<dbReference type="EMBL" id="KV424030">
    <property type="protein sequence ID" value="KZT53748.1"/>
    <property type="molecule type" value="Genomic_DNA"/>
</dbReference>
<proteinExistence type="predicted"/>